<feature type="domain" description="Brl1/Brr6" evidence="3">
    <location>
        <begin position="929"/>
        <end position="1062"/>
    </location>
</feature>
<dbReference type="Pfam" id="PF10104">
    <property type="entry name" value="Brr6_like_C_C"/>
    <property type="match status" value="1"/>
</dbReference>
<evidence type="ECO:0000313" key="4">
    <source>
        <dbReference type="EMBL" id="KAJ6262866.1"/>
    </source>
</evidence>
<dbReference type="Proteomes" id="UP001221413">
    <property type="component" value="Unassembled WGS sequence"/>
</dbReference>
<evidence type="ECO:0000259" key="3">
    <source>
        <dbReference type="SMART" id="SM01042"/>
    </source>
</evidence>
<evidence type="ECO:0000313" key="5">
    <source>
        <dbReference type="Proteomes" id="UP001221413"/>
    </source>
</evidence>
<dbReference type="SUPFAM" id="SSF51905">
    <property type="entry name" value="FAD/NAD(P)-binding domain"/>
    <property type="match status" value="1"/>
</dbReference>
<dbReference type="InterPro" id="IPR036188">
    <property type="entry name" value="FAD/NAD-bd_sf"/>
</dbReference>
<feature type="region of interest" description="Disordered" evidence="1">
    <location>
        <begin position="157"/>
        <end position="178"/>
    </location>
</feature>
<dbReference type="Gene3D" id="3.50.50.60">
    <property type="entry name" value="FAD/NAD(P)-binding domain"/>
    <property type="match status" value="1"/>
</dbReference>
<keyword evidence="2" id="KW-1133">Transmembrane helix</keyword>
<dbReference type="GO" id="GO:0055088">
    <property type="term" value="P:lipid homeostasis"/>
    <property type="evidence" value="ECO:0007669"/>
    <property type="project" value="InterPro"/>
</dbReference>
<dbReference type="PANTHER" id="PTHR28136:SF1">
    <property type="entry name" value="NUCLEUS EXPORT PROTEIN BRL1"/>
    <property type="match status" value="1"/>
</dbReference>
<name>A0AAD6J2E7_DREDA</name>
<proteinExistence type="predicted"/>
<dbReference type="GO" id="GO:0006998">
    <property type="term" value="P:nuclear envelope organization"/>
    <property type="evidence" value="ECO:0007669"/>
    <property type="project" value="InterPro"/>
</dbReference>
<keyword evidence="5" id="KW-1185">Reference proteome</keyword>
<dbReference type="SMART" id="SM01042">
    <property type="entry name" value="Brr6_like_C_C"/>
    <property type="match status" value="1"/>
</dbReference>
<accession>A0AAD6J2E7</accession>
<dbReference type="InterPro" id="IPR040202">
    <property type="entry name" value="Brl1/Brr6"/>
</dbReference>
<dbReference type="InterPro" id="IPR018767">
    <property type="entry name" value="Brl1/Brr6_dom"/>
</dbReference>
<protein>
    <recommendedName>
        <fullName evidence="3">Brl1/Brr6 domain-containing protein</fullName>
    </recommendedName>
</protein>
<evidence type="ECO:0000256" key="2">
    <source>
        <dbReference type="SAM" id="Phobius"/>
    </source>
</evidence>
<feature type="region of interest" description="Disordered" evidence="1">
    <location>
        <begin position="780"/>
        <end position="895"/>
    </location>
</feature>
<dbReference type="EMBL" id="JAQGDS010000002">
    <property type="protein sequence ID" value="KAJ6262866.1"/>
    <property type="molecule type" value="Genomic_DNA"/>
</dbReference>
<dbReference type="AlphaFoldDB" id="A0AAD6J2E7"/>
<feature type="region of interest" description="Disordered" evidence="1">
    <location>
        <begin position="41"/>
        <end position="61"/>
    </location>
</feature>
<keyword evidence="2" id="KW-0472">Membrane</keyword>
<feature type="region of interest" description="Disordered" evidence="1">
    <location>
        <begin position="654"/>
        <end position="703"/>
    </location>
</feature>
<reference evidence="4" key="1">
    <citation type="submission" date="2023-01" db="EMBL/GenBank/DDBJ databases">
        <title>The chitinases involved in constricting ring structure development in the nematode-trapping fungus Drechslerella dactyloides.</title>
        <authorList>
            <person name="Wang R."/>
            <person name="Zhang L."/>
            <person name="Tang P."/>
            <person name="Li S."/>
            <person name="Liang L."/>
        </authorList>
    </citation>
    <scope>NUCLEOTIDE SEQUENCE</scope>
    <source>
        <strain evidence="4">YMF1.00031</strain>
    </source>
</reference>
<feature type="transmembrane region" description="Helical" evidence="2">
    <location>
        <begin position="1041"/>
        <end position="1063"/>
    </location>
</feature>
<organism evidence="4 5">
    <name type="scientific">Drechslerella dactyloides</name>
    <name type="common">Nematode-trapping fungus</name>
    <name type="synonym">Arthrobotrys dactyloides</name>
    <dbReference type="NCBI Taxonomy" id="74499"/>
    <lineage>
        <taxon>Eukaryota</taxon>
        <taxon>Fungi</taxon>
        <taxon>Dikarya</taxon>
        <taxon>Ascomycota</taxon>
        <taxon>Pezizomycotina</taxon>
        <taxon>Orbiliomycetes</taxon>
        <taxon>Orbiliales</taxon>
        <taxon>Orbiliaceae</taxon>
        <taxon>Drechslerella</taxon>
    </lineage>
</organism>
<feature type="compositionally biased region" description="Basic and acidic residues" evidence="1">
    <location>
        <begin position="847"/>
        <end position="862"/>
    </location>
</feature>
<dbReference type="PANTHER" id="PTHR28136">
    <property type="entry name" value="NUCLEUS EXPORT PROTEIN BRR6"/>
    <property type="match status" value="1"/>
</dbReference>
<dbReference type="Gene3D" id="3.30.9.10">
    <property type="entry name" value="D-Amino Acid Oxidase, subunit A, domain 2"/>
    <property type="match status" value="1"/>
</dbReference>
<feature type="region of interest" description="Disordered" evidence="1">
    <location>
        <begin position="1106"/>
        <end position="1154"/>
    </location>
</feature>
<gene>
    <name evidence="4" type="ORF">Dda_1423</name>
</gene>
<feature type="compositionally biased region" description="Basic and acidic residues" evidence="1">
    <location>
        <begin position="811"/>
        <end position="831"/>
    </location>
</feature>
<feature type="transmembrane region" description="Helical" evidence="2">
    <location>
        <begin position="1083"/>
        <end position="1103"/>
    </location>
</feature>
<feature type="transmembrane region" description="Helical" evidence="2">
    <location>
        <begin position="932"/>
        <end position="953"/>
    </location>
</feature>
<dbReference type="GO" id="GO:0031965">
    <property type="term" value="C:nuclear membrane"/>
    <property type="evidence" value="ECO:0007669"/>
    <property type="project" value="InterPro"/>
</dbReference>
<dbReference type="Pfam" id="PF01266">
    <property type="entry name" value="DAO"/>
    <property type="match status" value="1"/>
</dbReference>
<dbReference type="PROSITE" id="PS51257">
    <property type="entry name" value="PROKAR_LIPOPROTEIN"/>
    <property type="match status" value="1"/>
</dbReference>
<sequence>MTSGRLEARSIKLPVRGCNTAQLGHFSSAACTPAARVHIHPNVPSDRKKKHQKTMATDPSHPQTADIVVLGAGIIGLSTAFHLSRYAHARITVLDSSPALFACASGRAGGFLAKDWFAAASAPLGELSFQLHRELADAHDGRARWGYTSTTSLNLLRPRKRGRSASTGGEGRISPGADWLRAGTSRVDAAASDGGSGSGAQSRLIAPEWLRVGDNEVRVSSKEETTAQVDPQQLCEFLLEQVRQRGVTVRYPATALRLGRTTAGELETLVFADGEGEERTLPCSHVLISAGPWSGRLFQTLFPTCDYWLPISSKAGHSIIIRSPYHQPGRSDDSGDDGCHAVFPRIAGQAWHPELFSRVDGGIYIAGLNSTTIPLPDIATDVKEQRDSIDELLSFAGDLVRQQDGEGGVTVVKTGLCHRPVTPAGQPMLARVSDDISGIKTRQDGGGGVFVCAGHGPWGISLSLGSGKVMAEMMMGEATFVLGSVYAAGNPVRSHQWPAGCSDGAASMLPYVGAGWELASDSLWSAEACCAAVARAERPASVESGIGVLWPVLFAFVFTCEAMREAAWARLTSVRTCLRFLLRRGAGFQEADLNGLSRGAMSRSSWSIGAGEEVPGAIVQCRDVVAKLSSCFGSLACLLSLHPIRHGDIPSLHHHHASHLPSTHNVPLKRRESTMSSSRNHASPMDWQWDKEGGPSDPLSPLAPQNIQRQLARQTAYPPRKRTANITPAFRYERHFGDIDITPVKDRPFSLAAPTSKPLFFTPLQNPLDGAAAASFKTPRDVASPSVASENEDSPAVRVPGMDSEMVTSPEPKKLAAKDTATEPATTEKPRGGLFATFGFSPAKKPARSEPFKPPKFSDKAARKVTRRRQRKGSTGAGDFWTTTADSYDEASDDEDGPFSLTNQLKNGKPAAGPVPTWAETHRDVPQILSQYLQLLVNILVATLAAYVVYLVAITIQRDVHQKEQEYITEAQLQVEDCQSKWIANRCNPELRVPAMETQCMAWRMCADSDPYSLGRSKVSAETFAEIINGFVEPISYKSMAFCFILLFGCLFVSNFAFGFFRAKVGGHPAPVLAAAAPRFVEYGGAAGVVHSFPAAAVFATPARVRGRSRSRSPTKRGRGTPFFTAVKGKKKGAEEDSQGEEEGSPTVRKRIGW</sequence>
<feature type="compositionally biased region" description="Basic residues" evidence="1">
    <location>
        <begin position="863"/>
        <end position="872"/>
    </location>
</feature>
<evidence type="ECO:0000256" key="1">
    <source>
        <dbReference type="SAM" id="MobiDB-lite"/>
    </source>
</evidence>
<feature type="compositionally biased region" description="Basic residues" evidence="1">
    <location>
        <begin position="1106"/>
        <end position="1119"/>
    </location>
</feature>
<keyword evidence="2" id="KW-0812">Transmembrane</keyword>
<comment type="caution">
    <text evidence="4">The sequence shown here is derived from an EMBL/GenBank/DDBJ whole genome shotgun (WGS) entry which is preliminary data.</text>
</comment>
<dbReference type="InterPro" id="IPR006076">
    <property type="entry name" value="FAD-dep_OxRdtase"/>
</dbReference>